<dbReference type="InParanoid" id="Q4U8U8"/>
<dbReference type="SUPFAM" id="SSF57667">
    <property type="entry name" value="beta-beta-alpha zinc fingers"/>
    <property type="match status" value="1"/>
</dbReference>
<sequence length="167" mass="19507">MKVSLKTLINVSKASINNGTQNSDEVKEEPVKCSLVMERDLEEADEIIDASKEFENPYFKSMMYIKYYECSVCKKEFTNQTTALLHENTHNSNSQKQLVDDLEEKRKEGMDKKIKIMSIEDIAEEDIKKPIRRFYVPLIRSETVKYIDVENKSVYVDPYTIFIGEDK</sequence>
<gene>
    <name evidence="3" type="ORF">TA10210</name>
</gene>
<dbReference type="EMBL" id="CR940353">
    <property type="protein sequence ID" value="CAI76755.1"/>
    <property type="molecule type" value="Genomic_DNA"/>
</dbReference>
<dbReference type="eggNOG" id="KOG2388">
    <property type="taxonomic scope" value="Eukaryota"/>
</dbReference>
<keyword evidence="4" id="KW-1185">Reference proteome</keyword>
<dbReference type="Proteomes" id="UP000001950">
    <property type="component" value="Chromosome 4"/>
</dbReference>
<organism evidence="3 4">
    <name type="scientific">Theileria annulata</name>
    <dbReference type="NCBI Taxonomy" id="5874"/>
    <lineage>
        <taxon>Eukaryota</taxon>
        <taxon>Sar</taxon>
        <taxon>Alveolata</taxon>
        <taxon>Apicomplexa</taxon>
        <taxon>Aconoidasida</taxon>
        <taxon>Piroplasmida</taxon>
        <taxon>Theileriidae</taxon>
        <taxon>Theileria</taxon>
    </lineage>
</organism>
<keyword evidence="1" id="KW-0862">Zinc</keyword>
<keyword evidence="1" id="KW-0863">Zinc-finger</keyword>
<dbReference type="GO" id="GO:0008270">
    <property type="term" value="F:zinc ion binding"/>
    <property type="evidence" value="ECO:0007669"/>
    <property type="project" value="UniProtKB-KW"/>
</dbReference>
<dbReference type="Gene3D" id="3.30.160.60">
    <property type="entry name" value="Classic Zinc Finger"/>
    <property type="match status" value="1"/>
</dbReference>
<dbReference type="AlphaFoldDB" id="Q4U8U8"/>
<dbReference type="RefSeq" id="XP_953380.1">
    <property type="nucleotide sequence ID" value="XM_948287.1"/>
</dbReference>
<name>Q4U8U8_THEAN</name>
<keyword evidence="1" id="KW-0479">Metal-binding</keyword>
<dbReference type="VEuPathDB" id="PiroplasmaDB:TA10210"/>
<accession>Q4U8U8</accession>
<evidence type="ECO:0000313" key="4">
    <source>
        <dbReference type="Proteomes" id="UP000001950"/>
    </source>
</evidence>
<dbReference type="InterPro" id="IPR036236">
    <property type="entry name" value="Znf_C2H2_sf"/>
</dbReference>
<dbReference type="KEGG" id="tan:TA10210"/>
<evidence type="ECO:0000313" key="3">
    <source>
        <dbReference type="EMBL" id="CAI76755.1"/>
    </source>
</evidence>
<reference evidence="3 4" key="1">
    <citation type="journal article" date="2005" name="Science">
        <title>Genome of the host-cell transforming parasite Theileria annulata compared with T. parva.</title>
        <authorList>
            <person name="Pain A."/>
            <person name="Renauld H."/>
            <person name="Berriman M."/>
            <person name="Murphy L."/>
            <person name="Yeats C.A."/>
            <person name="Weir W."/>
            <person name="Kerhornou A."/>
            <person name="Aslett M."/>
            <person name="Bishop R."/>
            <person name="Bouchier C."/>
            <person name="Cochet M."/>
            <person name="Coulson R.M.R."/>
            <person name="Cronin A."/>
            <person name="de Villiers E.P."/>
            <person name="Fraser A."/>
            <person name="Fosker N."/>
            <person name="Gardner M."/>
            <person name="Goble A."/>
            <person name="Griffiths-Jones S."/>
            <person name="Harris D.E."/>
            <person name="Katzer F."/>
            <person name="Larke N."/>
            <person name="Lord A."/>
            <person name="Maser P."/>
            <person name="McKellar S."/>
            <person name="Mooney P."/>
            <person name="Morton F."/>
            <person name="Nene V."/>
            <person name="O'Neil S."/>
            <person name="Price C."/>
            <person name="Quail M.A."/>
            <person name="Rabbinowitsch E."/>
            <person name="Rawlings N.D."/>
            <person name="Rutter S."/>
            <person name="Saunders D."/>
            <person name="Seeger K."/>
            <person name="Shah T."/>
            <person name="Squares R."/>
            <person name="Squares S."/>
            <person name="Tivey A."/>
            <person name="Walker A.R."/>
            <person name="Woodward J."/>
            <person name="Dobbelaere D.A.E."/>
            <person name="Langsley G."/>
            <person name="Rajandream M.A."/>
            <person name="McKeever D."/>
            <person name="Shiels B."/>
            <person name="Tait A."/>
            <person name="Barrell B.G."/>
            <person name="Hall N."/>
        </authorList>
    </citation>
    <scope>NUCLEOTIDE SEQUENCE [LARGE SCALE GENOMIC DNA]</scope>
    <source>
        <strain evidence="4">Ankara</strain>
    </source>
</reference>
<evidence type="ECO:0000256" key="1">
    <source>
        <dbReference type="PROSITE-ProRule" id="PRU00042"/>
    </source>
</evidence>
<feature type="domain" description="C2H2-type" evidence="2">
    <location>
        <begin position="68"/>
        <end position="95"/>
    </location>
</feature>
<dbReference type="InterPro" id="IPR013087">
    <property type="entry name" value="Znf_C2H2_type"/>
</dbReference>
<proteinExistence type="predicted"/>
<dbReference type="PROSITE" id="PS50157">
    <property type="entry name" value="ZINC_FINGER_C2H2_2"/>
    <property type="match status" value="1"/>
</dbReference>
<dbReference type="STRING" id="5874.Q4U8U8"/>
<dbReference type="GeneID" id="3862538"/>
<protein>
    <recommendedName>
        <fullName evidence="2">C2H2-type domain-containing protein</fullName>
    </recommendedName>
</protein>
<evidence type="ECO:0000259" key="2">
    <source>
        <dbReference type="PROSITE" id="PS50157"/>
    </source>
</evidence>
<dbReference type="PROSITE" id="PS00028">
    <property type="entry name" value="ZINC_FINGER_C2H2_1"/>
    <property type="match status" value="1"/>
</dbReference>